<keyword evidence="1" id="KW-0805">Transcription regulation</keyword>
<sequence>MQARSERTRRRLVRAGAETFDRSGYASATLDRIARQAGVTKGALYFHFGSKGELADAVQEQALELLEGFLAGQEAAGGEPLQRLIDLTYWLARSLHQEAVVRAGCRLGSERADRAASDGDVRRTWTAETVRLLERAQQDGALRRDPGGPSPRTLLTVVVCGLEVLAGSGLPLPELLRRTGELWDWLLPALVPAGRPARYRIREAGVAVAV</sequence>
<dbReference type="InterPro" id="IPR001647">
    <property type="entry name" value="HTH_TetR"/>
</dbReference>
<dbReference type="PRINTS" id="PR00455">
    <property type="entry name" value="HTHTETR"/>
</dbReference>
<evidence type="ECO:0000256" key="2">
    <source>
        <dbReference type="ARBA" id="ARBA00023125"/>
    </source>
</evidence>
<dbReference type="Proteomes" id="UP000266906">
    <property type="component" value="Unassembled WGS sequence"/>
</dbReference>
<protein>
    <submittedName>
        <fullName evidence="6">TetR family transcriptional regulator</fullName>
    </submittedName>
</protein>
<evidence type="ECO:0000313" key="7">
    <source>
        <dbReference type="Proteomes" id="UP000266906"/>
    </source>
</evidence>
<reference evidence="6 7" key="1">
    <citation type="submission" date="2018-11" db="EMBL/GenBank/DDBJ databases">
        <title>Sequencing the genomes of 1000 actinobacteria strains.</title>
        <authorList>
            <person name="Klenk H.-P."/>
        </authorList>
    </citation>
    <scope>NUCLEOTIDE SEQUENCE [LARGE SCALE GENOMIC DNA]</scope>
    <source>
        <strain evidence="6 7">DSM 44781</strain>
    </source>
</reference>
<dbReference type="GO" id="GO:0003700">
    <property type="term" value="F:DNA-binding transcription factor activity"/>
    <property type="evidence" value="ECO:0007669"/>
    <property type="project" value="TreeGrafter"/>
</dbReference>
<dbReference type="InterPro" id="IPR036271">
    <property type="entry name" value="Tet_transcr_reg_TetR-rel_C_sf"/>
</dbReference>
<dbReference type="PANTHER" id="PTHR30055">
    <property type="entry name" value="HTH-TYPE TRANSCRIPTIONAL REGULATOR RUTR"/>
    <property type="match status" value="1"/>
</dbReference>
<dbReference type="RefSeq" id="WP_123821734.1">
    <property type="nucleotide sequence ID" value="NZ_JBEYIY010000023.1"/>
</dbReference>
<dbReference type="EMBL" id="RKQG01000005">
    <property type="protein sequence ID" value="RPE26970.1"/>
    <property type="molecule type" value="Genomic_DNA"/>
</dbReference>
<feature type="DNA-binding region" description="H-T-H motif" evidence="4">
    <location>
        <begin position="29"/>
        <end position="48"/>
    </location>
</feature>
<dbReference type="Pfam" id="PF00440">
    <property type="entry name" value="TetR_N"/>
    <property type="match status" value="1"/>
</dbReference>
<dbReference type="InterPro" id="IPR050109">
    <property type="entry name" value="HTH-type_TetR-like_transc_reg"/>
</dbReference>
<gene>
    <name evidence="6" type="ORF">EDD38_7607</name>
</gene>
<feature type="domain" description="HTH tetR-type" evidence="5">
    <location>
        <begin position="6"/>
        <end position="66"/>
    </location>
</feature>
<evidence type="ECO:0000313" key="6">
    <source>
        <dbReference type="EMBL" id="RPE26970.1"/>
    </source>
</evidence>
<dbReference type="SUPFAM" id="SSF48498">
    <property type="entry name" value="Tetracyclin repressor-like, C-terminal domain"/>
    <property type="match status" value="1"/>
</dbReference>
<keyword evidence="2 4" id="KW-0238">DNA-binding</keyword>
<organism evidence="6 7">
    <name type="scientific">Kitasatospora cineracea</name>
    <dbReference type="NCBI Taxonomy" id="88074"/>
    <lineage>
        <taxon>Bacteria</taxon>
        <taxon>Bacillati</taxon>
        <taxon>Actinomycetota</taxon>
        <taxon>Actinomycetes</taxon>
        <taxon>Kitasatosporales</taxon>
        <taxon>Streptomycetaceae</taxon>
        <taxon>Kitasatospora</taxon>
    </lineage>
</organism>
<dbReference type="Gene3D" id="1.10.357.10">
    <property type="entry name" value="Tetracycline Repressor, domain 2"/>
    <property type="match status" value="1"/>
</dbReference>
<evidence type="ECO:0000256" key="4">
    <source>
        <dbReference type="PROSITE-ProRule" id="PRU00335"/>
    </source>
</evidence>
<dbReference type="InterPro" id="IPR023772">
    <property type="entry name" value="DNA-bd_HTH_TetR-type_CS"/>
</dbReference>
<evidence type="ECO:0000259" key="5">
    <source>
        <dbReference type="PROSITE" id="PS50977"/>
    </source>
</evidence>
<comment type="caution">
    <text evidence="6">The sequence shown here is derived from an EMBL/GenBank/DDBJ whole genome shotgun (WGS) entry which is preliminary data.</text>
</comment>
<dbReference type="InterPro" id="IPR009057">
    <property type="entry name" value="Homeodomain-like_sf"/>
</dbReference>
<accession>A0A3N4RIM6</accession>
<dbReference type="InterPro" id="IPR047923">
    <property type="entry name" value="ArpA-like"/>
</dbReference>
<dbReference type="SUPFAM" id="SSF46689">
    <property type="entry name" value="Homeodomain-like"/>
    <property type="match status" value="1"/>
</dbReference>
<evidence type="ECO:0000256" key="3">
    <source>
        <dbReference type="ARBA" id="ARBA00023163"/>
    </source>
</evidence>
<evidence type="ECO:0000256" key="1">
    <source>
        <dbReference type="ARBA" id="ARBA00023015"/>
    </source>
</evidence>
<keyword evidence="3" id="KW-0804">Transcription</keyword>
<keyword evidence="7" id="KW-1185">Reference proteome</keyword>
<proteinExistence type="predicted"/>
<dbReference type="PROSITE" id="PS01081">
    <property type="entry name" value="HTH_TETR_1"/>
    <property type="match status" value="1"/>
</dbReference>
<dbReference type="PROSITE" id="PS50977">
    <property type="entry name" value="HTH_TETR_2"/>
    <property type="match status" value="1"/>
</dbReference>
<dbReference type="NCBIfam" id="NF041196">
    <property type="entry name" value="ScbR_bind_reg"/>
    <property type="match status" value="1"/>
</dbReference>
<dbReference type="AlphaFoldDB" id="A0A3N4RIM6"/>
<dbReference type="GO" id="GO:0000976">
    <property type="term" value="F:transcription cis-regulatory region binding"/>
    <property type="evidence" value="ECO:0007669"/>
    <property type="project" value="TreeGrafter"/>
</dbReference>
<dbReference type="PANTHER" id="PTHR30055:SF234">
    <property type="entry name" value="HTH-TYPE TRANSCRIPTIONAL REGULATOR BETI"/>
    <property type="match status" value="1"/>
</dbReference>
<name>A0A3N4RIM6_9ACTN</name>